<reference evidence="3 4" key="1">
    <citation type="submission" date="2018-02" db="EMBL/GenBank/DDBJ databases">
        <title>Whole genome sequencing of endophytic bacterium.</title>
        <authorList>
            <person name="Eedara R."/>
            <person name="Podile A.R."/>
        </authorList>
    </citation>
    <scope>NUCLEOTIDE SEQUENCE [LARGE SCALE GENOMIC DNA]</scope>
    <source>
        <strain evidence="3 4">RP1T</strain>
    </source>
</reference>
<feature type="coiled-coil region" evidence="1">
    <location>
        <begin position="18"/>
        <end position="64"/>
    </location>
</feature>
<dbReference type="EMBL" id="PUEJ01000001">
    <property type="protein sequence ID" value="PRH89440.1"/>
    <property type="molecule type" value="Genomic_DNA"/>
</dbReference>
<evidence type="ECO:0008006" key="5">
    <source>
        <dbReference type="Google" id="ProtNLM"/>
    </source>
</evidence>
<evidence type="ECO:0000256" key="2">
    <source>
        <dbReference type="SAM" id="Phobius"/>
    </source>
</evidence>
<keyword evidence="4" id="KW-1185">Reference proteome</keyword>
<protein>
    <recommendedName>
        <fullName evidence="5">DUF883 domain-containing protein</fullName>
    </recommendedName>
</protein>
<evidence type="ECO:0000313" key="3">
    <source>
        <dbReference type="EMBL" id="PRH89440.1"/>
    </source>
</evidence>
<dbReference type="Proteomes" id="UP000237682">
    <property type="component" value="Unassembled WGS sequence"/>
</dbReference>
<feature type="transmembrane region" description="Helical" evidence="2">
    <location>
        <begin position="90"/>
        <end position="113"/>
    </location>
</feature>
<evidence type="ECO:0000313" key="4">
    <source>
        <dbReference type="Proteomes" id="UP000237682"/>
    </source>
</evidence>
<gene>
    <name evidence="3" type="ORF">C5L14_02355</name>
</gene>
<keyword evidence="2" id="KW-0812">Transmembrane</keyword>
<organism evidence="3 4">
    <name type="scientific">Labrys okinawensis</name>
    <dbReference type="NCBI Taxonomy" id="346911"/>
    <lineage>
        <taxon>Bacteria</taxon>
        <taxon>Pseudomonadati</taxon>
        <taxon>Pseudomonadota</taxon>
        <taxon>Alphaproteobacteria</taxon>
        <taxon>Hyphomicrobiales</taxon>
        <taxon>Xanthobacteraceae</taxon>
        <taxon>Labrys</taxon>
    </lineage>
</organism>
<keyword evidence="2" id="KW-0472">Membrane</keyword>
<comment type="caution">
    <text evidence="3">The sequence shown here is derived from an EMBL/GenBank/DDBJ whole genome shotgun (WGS) entry which is preliminary data.</text>
</comment>
<proteinExistence type="predicted"/>
<dbReference type="AlphaFoldDB" id="A0A2S9QJE5"/>
<evidence type="ECO:0000256" key="1">
    <source>
        <dbReference type="SAM" id="Coils"/>
    </source>
</evidence>
<accession>A0A2S9QJE5</accession>
<name>A0A2S9QJE5_9HYPH</name>
<keyword evidence="1" id="KW-0175">Coiled coil</keyword>
<sequence>MTRTENMMADSISPDDVRKELEKQIADLRKEISALGKSIADRSAETLERTREAASEAVDRAKGQTRASFQQAREQAYAVSDAVREHPGTAATILSSAGVVGFVIGLFVGANLLGNERR</sequence>
<keyword evidence="2" id="KW-1133">Transmembrane helix</keyword>
<dbReference type="SUPFAM" id="SSF58113">
    <property type="entry name" value="Apolipoprotein A-I"/>
    <property type="match status" value="1"/>
</dbReference>